<feature type="transmembrane region" description="Helical" evidence="17">
    <location>
        <begin position="391"/>
        <end position="410"/>
    </location>
</feature>
<comment type="subcellular location">
    <subcellularLocation>
        <location evidence="1">Membrane</location>
        <topology evidence="1">Multi-pass membrane protein</topology>
    </subcellularLocation>
</comment>
<feature type="transmembrane region" description="Helical" evidence="17">
    <location>
        <begin position="519"/>
        <end position="543"/>
    </location>
</feature>
<evidence type="ECO:0000256" key="7">
    <source>
        <dbReference type="ARBA" id="ARBA00022692"/>
    </source>
</evidence>
<name>A0AA36BAV0_OCTVU</name>
<dbReference type="Gene3D" id="1.20.1420.30">
    <property type="entry name" value="NCX, central ion-binding region"/>
    <property type="match status" value="2"/>
</dbReference>
<dbReference type="GO" id="GO:0006874">
    <property type="term" value="P:intracellular calcium ion homeostasis"/>
    <property type="evidence" value="ECO:0007669"/>
    <property type="project" value="TreeGrafter"/>
</dbReference>
<keyword evidence="10" id="KW-0769">Symport</keyword>
<evidence type="ECO:0000256" key="15">
    <source>
        <dbReference type="ARBA" id="ARBA00023136"/>
    </source>
</evidence>
<evidence type="ECO:0000256" key="6">
    <source>
        <dbReference type="ARBA" id="ARBA00022568"/>
    </source>
</evidence>
<feature type="transmembrane region" description="Helical" evidence="17">
    <location>
        <begin position="170"/>
        <end position="188"/>
    </location>
</feature>
<dbReference type="InterPro" id="IPR044880">
    <property type="entry name" value="NCX_ion-bd_dom_sf"/>
</dbReference>
<dbReference type="InterPro" id="IPR004481">
    <property type="entry name" value="K/Na/Ca-exchanger"/>
</dbReference>
<comment type="similarity">
    <text evidence="2">Belongs to the Ca(2+):cation antiporter (CaCA) (TC 2.A.19) family. SLC24A subfamily.</text>
</comment>
<feature type="transmembrane region" description="Helical" evidence="17">
    <location>
        <begin position="655"/>
        <end position="681"/>
    </location>
</feature>
<keyword evidence="20" id="KW-1185">Reference proteome</keyword>
<feature type="transmembrane region" description="Helical" evidence="17">
    <location>
        <begin position="555"/>
        <end position="577"/>
    </location>
</feature>
<evidence type="ECO:0000256" key="13">
    <source>
        <dbReference type="ARBA" id="ARBA00023053"/>
    </source>
</evidence>
<keyword evidence="11" id="KW-0630">Potassium</keyword>
<evidence type="ECO:0000256" key="3">
    <source>
        <dbReference type="ARBA" id="ARBA00022448"/>
    </source>
</evidence>
<evidence type="ECO:0000259" key="18">
    <source>
        <dbReference type="Pfam" id="PF01699"/>
    </source>
</evidence>
<keyword evidence="5" id="KW-0633">Potassium transport</keyword>
<proteinExistence type="inferred from homology"/>
<evidence type="ECO:0000256" key="10">
    <source>
        <dbReference type="ARBA" id="ARBA00022847"/>
    </source>
</evidence>
<evidence type="ECO:0000256" key="8">
    <source>
        <dbReference type="ARBA" id="ARBA00022729"/>
    </source>
</evidence>
<evidence type="ECO:0000256" key="16">
    <source>
        <dbReference type="ARBA" id="ARBA00023201"/>
    </source>
</evidence>
<dbReference type="FunFam" id="1.20.1420.30:FF:000004">
    <property type="entry name" value="Sodium/potassium/calcium exchanger 2 isoform 1"/>
    <property type="match status" value="1"/>
</dbReference>
<dbReference type="GO" id="GO:0008273">
    <property type="term" value="F:calcium, potassium:sodium antiporter activity"/>
    <property type="evidence" value="ECO:0007669"/>
    <property type="project" value="TreeGrafter"/>
</dbReference>
<keyword evidence="15 17" id="KW-0472">Membrane</keyword>
<keyword evidence="9" id="KW-0106">Calcium</keyword>
<evidence type="ECO:0000256" key="1">
    <source>
        <dbReference type="ARBA" id="ARBA00004141"/>
    </source>
</evidence>
<evidence type="ECO:0000313" key="19">
    <source>
        <dbReference type="EMBL" id="CAI9729947.1"/>
    </source>
</evidence>
<evidence type="ECO:0000313" key="20">
    <source>
        <dbReference type="Proteomes" id="UP001162480"/>
    </source>
</evidence>
<evidence type="ECO:0000256" key="9">
    <source>
        <dbReference type="ARBA" id="ARBA00022837"/>
    </source>
</evidence>
<keyword evidence="12 17" id="KW-1133">Transmembrane helix</keyword>
<evidence type="ECO:0000256" key="5">
    <source>
        <dbReference type="ARBA" id="ARBA00022538"/>
    </source>
</evidence>
<evidence type="ECO:0000256" key="2">
    <source>
        <dbReference type="ARBA" id="ARBA00005364"/>
    </source>
</evidence>
<dbReference type="Proteomes" id="UP001162480">
    <property type="component" value="Chromosome 11"/>
</dbReference>
<keyword evidence="16" id="KW-0739">Sodium transport</keyword>
<feature type="transmembrane region" description="Helical" evidence="17">
    <location>
        <begin position="303"/>
        <end position="322"/>
    </location>
</feature>
<keyword evidence="13" id="KW-0915">Sodium</keyword>
<dbReference type="InterPro" id="IPR004837">
    <property type="entry name" value="NaCa_Exmemb"/>
</dbReference>
<dbReference type="GO" id="GO:0005886">
    <property type="term" value="C:plasma membrane"/>
    <property type="evidence" value="ECO:0007669"/>
    <property type="project" value="TreeGrafter"/>
</dbReference>
<feature type="domain" description="Sodium/calcium exchanger membrane region" evidence="18">
    <location>
        <begin position="521"/>
        <end position="670"/>
    </location>
</feature>
<keyword evidence="14" id="KW-0406">Ion transport</keyword>
<dbReference type="NCBIfam" id="TIGR00367">
    <property type="entry name" value="calcium/sodium antiporter"/>
    <property type="match status" value="1"/>
</dbReference>
<feature type="transmembrane region" description="Helical" evidence="17">
    <location>
        <begin position="589"/>
        <end position="612"/>
    </location>
</feature>
<dbReference type="AlphaFoldDB" id="A0AA36BAV0"/>
<reference evidence="19" key="1">
    <citation type="submission" date="2023-08" db="EMBL/GenBank/DDBJ databases">
        <authorList>
            <person name="Alioto T."/>
            <person name="Alioto T."/>
            <person name="Gomez Garrido J."/>
        </authorList>
    </citation>
    <scope>NUCLEOTIDE SEQUENCE</scope>
</reference>
<keyword evidence="4" id="KW-0050">Antiport</keyword>
<organism evidence="19 20">
    <name type="scientific">Octopus vulgaris</name>
    <name type="common">Common octopus</name>
    <dbReference type="NCBI Taxonomy" id="6645"/>
    <lineage>
        <taxon>Eukaryota</taxon>
        <taxon>Metazoa</taxon>
        <taxon>Spiralia</taxon>
        <taxon>Lophotrochozoa</taxon>
        <taxon>Mollusca</taxon>
        <taxon>Cephalopoda</taxon>
        <taxon>Coleoidea</taxon>
        <taxon>Octopodiformes</taxon>
        <taxon>Octopoda</taxon>
        <taxon>Incirrata</taxon>
        <taxon>Octopodidae</taxon>
        <taxon>Octopus</taxon>
    </lineage>
</organism>
<keyword evidence="8" id="KW-0732">Signal</keyword>
<evidence type="ECO:0000256" key="11">
    <source>
        <dbReference type="ARBA" id="ARBA00022958"/>
    </source>
</evidence>
<evidence type="ECO:0000256" key="17">
    <source>
        <dbReference type="SAM" id="Phobius"/>
    </source>
</evidence>
<dbReference type="Pfam" id="PF01699">
    <property type="entry name" value="Na_Ca_ex"/>
    <property type="match status" value="2"/>
</dbReference>
<evidence type="ECO:0000256" key="14">
    <source>
        <dbReference type="ARBA" id="ARBA00023065"/>
    </source>
</evidence>
<dbReference type="GO" id="GO:0005262">
    <property type="term" value="F:calcium channel activity"/>
    <property type="evidence" value="ECO:0007669"/>
    <property type="project" value="TreeGrafter"/>
</dbReference>
<feature type="transmembrane region" description="Helical" evidence="17">
    <location>
        <begin position="624"/>
        <end position="643"/>
    </location>
</feature>
<dbReference type="PANTHER" id="PTHR10846:SF73">
    <property type="entry name" value="SODIUM_CALCIUM EXCHANGER MEMBRANE REGION DOMAIN-CONTAINING PROTEIN"/>
    <property type="match status" value="1"/>
</dbReference>
<keyword evidence="3" id="KW-0813">Transport</keyword>
<sequence length="685" mass="76694">MHIRHIIMHKSYQVSNARQTTRNVPQSLMVKMKRMKELAENGLENSDVTAEVYANWIKMALNDSVKTMLSSFDLSTSHQVRLEDSAVNLTAHHLNTTTSTTTSTTSIATSAILALTNSTLLPLISSTVTHLRTSTLFENITSVPAYLCSSPAYKEFPPDLFTNEQRYHGAMVLHFILGLYMFYALSIVCDEYFVTSLDKICQTLGFGEDVAGATFMAAGSSAPELFTSIIGVFVTKGDVGVGTIVGSAVFNILFVIGLCGLVTVQAVSLSWWPLCRDSIYYSFAVVVLVLVVLDGVVTWYESIIMLILYAVYIILMRFNTVVQSYVSSKLRRGESTELLHTGGTAMKSLGKGFGDYEMFNNDEEDVYSRDSAPAQPPVATKPPEQLPVDEYLVKYYIPYGFYGFIFRLLMMNKFPVRTRFISAVRLVIIYRRKMNVILAAQRRQGFKSAAQQPSVTSYSKTPRSWVTTYDIEQVEKWKTMPSISTDGILAIVKWVISYPIQFALYYTIPDCRKPRFQQYFIATFLTSILWIAIFSYLMVWMVTLMGFTLKIPDSVMGITFLAAGTSIPDAMASVYVVKQGMGDMAVSNSIGSNVFDILLGLALPWFIQTALVEPGSYVHINSNGMVYSILLLFITVIATVGAIRKAGWYLNRYVGIACLVTYAVYLVFQICFDIFLNSIFFSRKY</sequence>
<accession>A0AA36BAV0</accession>
<gene>
    <name evidence="19" type="ORF">OCTVUL_1B028437</name>
</gene>
<dbReference type="PANTHER" id="PTHR10846">
    <property type="entry name" value="SODIUM/POTASSIUM/CALCIUM EXCHANGER"/>
    <property type="match status" value="1"/>
</dbReference>
<dbReference type="FunFam" id="1.20.1420.30:FF:000009">
    <property type="entry name" value="sodium/potassium/calcium exchanger 5 isoform X2"/>
    <property type="match status" value="1"/>
</dbReference>
<feature type="domain" description="Sodium/calcium exchanger membrane region" evidence="18">
    <location>
        <begin position="175"/>
        <end position="316"/>
    </location>
</feature>
<feature type="transmembrane region" description="Helical" evidence="17">
    <location>
        <begin position="279"/>
        <end position="297"/>
    </location>
</feature>
<dbReference type="GO" id="GO:0015293">
    <property type="term" value="F:symporter activity"/>
    <property type="evidence" value="ECO:0007669"/>
    <property type="project" value="UniProtKB-KW"/>
</dbReference>
<evidence type="ECO:0000256" key="4">
    <source>
        <dbReference type="ARBA" id="ARBA00022449"/>
    </source>
</evidence>
<feature type="transmembrane region" description="Helical" evidence="17">
    <location>
        <begin position="248"/>
        <end position="272"/>
    </location>
</feature>
<evidence type="ECO:0000256" key="12">
    <source>
        <dbReference type="ARBA" id="ARBA00022989"/>
    </source>
</evidence>
<keyword evidence="6" id="KW-0109">Calcium transport</keyword>
<keyword evidence="7 17" id="KW-0812">Transmembrane</keyword>
<protein>
    <submittedName>
        <fullName evidence="19">Potassium calcium exchanger 4-like</fullName>
    </submittedName>
</protein>
<dbReference type="EMBL" id="OX597824">
    <property type="protein sequence ID" value="CAI9729947.1"/>
    <property type="molecule type" value="Genomic_DNA"/>
</dbReference>